<dbReference type="GO" id="GO:0005509">
    <property type="term" value="F:calcium ion binding"/>
    <property type="evidence" value="ECO:0007669"/>
    <property type="project" value="InterPro"/>
</dbReference>
<gene>
    <name evidence="6" type="ORF">CLUP02_03939</name>
</gene>
<evidence type="ECO:0000313" key="6">
    <source>
        <dbReference type="EMBL" id="UQC78462.1"/>
    </source>
</evidence>
<dbReference type="AlphaFoldDB" id="A0A9Q8SJB7"/>
<feature type="compositionally biased region" description="Basic and acidic residues" evidence="5">
    <location>
        <begin position="467"/>
        <end position="483"/>
    </location>
</feature>
<protein>
    <submittedName>
        <fullName evidence="6">Uncharacterized protein</fullName>
    </submittedName>
</protein>
<name>A0A9Q8SJB7_9PEZI</name>
<keyword evidence="4" id="KW-0472">Membrane</keyword>
<dbReference type="GeneID" id="73337966"/>
<dbReference type="PANTHER" id="PTHR12883">
    <property type="entry name" value="ADIPOCYTE-SPECIFIC PROTEIN 4-RELATED"/>
    <property type="match status" value="1"/>
</dbReference>
<keyword evidence="3" id="KW-1133">Transmembrane helix</keyword>
<evidence type="ECO:0000256" key="1">
    <source>
        <dbReference type="ARBA" id="ARBA00004167"/>
    </source>
</evidence>
<organism evidence="6 7">
    <name type="scientific">Colletotrichum lupini</name>
    <dbReference type="NCBI Taxonomy" id="145971"/>
    <lineage>
        <taxon>Eukaryota</taxon>
        <taxon>Fungi</taxon>
        <taxon>Dikarya</taxon>
        <taxon>Ascomycota</taxon>
        <taxon>Pezizomycotina</taxon>
        <taxon>Sordariomycetes</taxon>
        <taxon>Hypocreomycetidae</taxon>
        <taxon>Glomerellales</taxon>
        <taxon>Glomerellaceae</taxon>
        <taxon>Colletotrichum</taxon>
        <taxon>Colletotrichum acutatum species complex</taxon>
    </lineage>
</organism>
<accession>A0A9Q8SJB7</accession>
<dbReference type="InterPro" id="IPR012879">
    <property type="entry name" value="CCDC47"/>
</dbReference>
<evidence type="ECO:0000256" key="3">
    <source>
        <dbReference type="ARBA" id="ARBA00022989"/>
    </source>
</evidence>
<feature type="compositionally biased region" description="Basic and acidic residues" evidence="5">
    <location>
        <begin position="438"/>
        <end position="451"/>
    </location>
</feature>
<dbReference type="PANTHER" id="PTHR12883:SF0">
    <property type="entry name" value="PAT COMPLEX SUBUNIT CCDC47"/>
    <property type="match status" value="1"/>
</dbReference>
<evidence type="ECO:0000256" key="2">
    <source>
        <dbReference type="ARBA" id="ARBA00022692"/>
    </source>
</evidence>
<evidence type="ECO:0000256" key="5">
    <source>
        <dbReference type="SAM" id="MobiDB-lite"/>
    </source>
</evidence>
<dbReference type="Proteomes" id="UP000830671">
    <property type="component" value="Chromosome 2"/>
</dbReference>
<dbReference type="Pfam" id="PF07946">
    <property type="entry name" value="CCDC47"/>
    <property type="match status" value="1"/>
</dbReference>
<reference evidence="6" key="1">
    <citation type="journal article" date="2021" name="Mol. Plant Microbe Interact.">
        <title>Complete Genome Sequence of the Plant-Pathogenic Fungus Colletotrichum lupini.</title>
        <authorList>
            <person name="Baroncelli R."/>
            <person name="Pensec F."/>
            <person name="Da Lio D."/>
            <person name="Boufleur T."/>
            <person name="Vicente I."/>
            <person name="Sarrocco S."/>
            <person name="Picot A."/>
            <person name="Baraldi E."/>
            <person name="Sukno S."/>
            <person name="Thon M."/>
            <person name="Le Floch G."/>
        </authorList>
    </citation>
    <scope>NUCLEOTIDE SEQUENCE</scope>
    <source>
        <strain evidence="6">IMI 504893</strain>
    </source>
</reference>
<feature type="region of interest" description="Disordered" evidence="5">
    <location>
        <begin position="438"/>
        <end position="492"/>
    </location>
</feature>
<sequence length="492" mass="54793">MNKWRNVTVPQLPGNLTTGLISPSGWRYLLTSTQLHCLQSWISTPPQPAIPPPTAIMAAILNGLFGGSKPSASPIPSGDSDFADFAGAADPSPVPSAFTAAPGSTMLGGAPEATGRPFTKWYNIHERHSLSEFKLEGAILAVSAVIFLLHIIGSRLNRKKAKSWATAHAPVLKSEFASVGFSPRSTTDTDPKDPTGLLREKSLFEFASYGTGRQNVAFMDVKLTLTKRFNPFLSIIEAVTSFFMDTVEAPHDSVEAVIYPFDGKESLTVPAIPGTHELRSKENKSTYDNFAWAIVSKERMKQVRDDRYDVSITFTKDNAKLPNWVTVMSESAEITEQLLTPELVKAVEAAGDAFDYLIVSDQPIERPSTIEETTPRKRVFLRYRIPSSNNYESLLPLFEYFVRIPDALVSGAHFRPEVLRKVRSVREETIAQLKKAAEAEKAEERTLEREKQKKAKRDAELSALDAKAQKKYLERERERDLKKSMKKQTMRG</sequence>
<keyword evidence="2" id="KW-0812">Transmembrane</keyword>
<evidence type="ECO:0000256" key="4">
    <source>
        <dbReference type="ARBA" id="ARBA00023136"/>
    </source>
</evidence>
<dbReference type="EMBL" id="CP019474">
    <property type="protein sequence ID" value="UQC78462.1"/>
    <property type="molecule type" value="Genomic_DNA"/>
</dbReference>
<comment type="subcellular location">
    <subcellularLocation>
        <location evidence="1">Membrane</location>
        <topology evidence="1">Single-pass membrane protein</topology>
    </subcellularLocation>
</comment>
<keyword evidence="7" id="KW-1185">Reference proteome</keyword>
<dbReference type="GO" id="GO:0016020">
    <property type="term" value="C:membrane"/>
    <property type="evidence" value="ECO:0007669"/>
    <property type="project" value="UniProtKB-SubCell"/>
</dbReference>
<proteinExistence type="predicted"/>
<dbReference type="GO" id="GO:0005783">
    <property type="term" value="C:endoplasmic reticulum"/>
    <property type="evidence" value="ECO:0007669"/>
    <property type="project" value="InterPro"/>
</dbReference>
<dbReference type="KEGG" id="clup:CLUP02_03939"/>
<evidence type="ECO:0000313" key="7">
    <source>
        <dbReference type="Proteomes" id="UP000830671"/>
    </source>
</evidence>
<dbReference type="GO" id="GO:0032469">
    <property type="term" value="P:endoplasmic reticulum calcium ion homeostasis"/>
    <property type="evidence" value="ECO:0007669"/>
    <property type="project" value="InterPro"/>
</dbReference>
<dbReference type="RefSeq" id="XP_049140099.1">
    <property type="nucleotide sequence ID" value="XM_049282956.1"/>
</dbReference>